<feature type="transmembrane region" description="Helical" evidence="2">
    <location>
        <begin position="184"/>
        <end position="201"/>
    </location>
</feature>
<sequence length="233" mass="23515">MPDLPDAATEADRAGSPPGSPADRPAAVRALPAVGTVYVLAWVAGLMTAPASPAGTAGAERIHAYYTAHAGASVVQSLLVHGVAGLALAALAVGFGRALRNAGRLPVLVSLSGLAAAAASLVQVAFAVLAVQHVDTAPASRTALWFHAINRTDTVKLLLLAVFVATVTAAAGRAARLPALLRRLGAVLVPLLVLGGAAFVVDSEPLAVVLAMSLVVLLVWVGAVARRIGRHRP</sequence>
<accession>A0ABN3KY53</accession>
<feature type="transmembrane region" description="Helical" evidence="2">
    <location>
        <begin position="74"/>
        <end position="95"/>
    </location>
</feature>
<evidence type="ECO:0008006" key="5">
    <source>
        <dbReference type="Google" id="ProtNLM"/>
    </source>
</evidence>
<feature type="transmembrane region" description="Helical" evidence="2">
    <location>
        <begin position="107"/>
        <end position="134"/>
    </location>
</feature>
<name>A0ABN3KY53_9ACTN</name>
<dbReference type="RefSeq" id="WP_344381638.1">
    <property type="nucleotide sequence ID" value="NZ_BAAATA010000003.1"/>
</dbReference>
<keyword evidence="2" id="KW-0812">Transmembrane</keyword>
<dbReference type="EMBL" id="BAAATA010000003">
    <property type="protein sequence ID" value="GAA2473882.1"/>
    <property type="molecule type" value="Genomic_DNA"/>
</dbReference>
<proteinExistence type="predicted"/>
<reference evidence="4" key="1">
    <citation type="journal article" date="2019" name="Int. J. Syst. Evol. Microbiol.">
        <title>The Global Catalogue of Microorganisms (GCM) 10K type strain sequencing project: providing services to taxonomists for standard genome sequencing and annotation.</title>
        <authorList>
            <consortium name="The Broad Institute Genomics Platform"/>
            <consortium name="The Broad Institute Genome Sequencing Center for Infectious Disease"/>
            <person name="Wu L."/>
            <person name="Ma J."/>
        </authorList>
    </citation>
    <scope>NUCLEOTIDE SEQUENCE [LARGE SCALE GENOMIC DNA]</scope>
    <source>
        <strain evidence="4">JCM 6307</strain>
    </source>
</reference>
<keyword evidence="2" id="KW-1133">Transmembrane helix</keyword>
<keyword evidence="4" id="KW-1185">Reference proteome</keyword>
<protein>
    <recommendedName>
        <fullName evidence="5">DUF4386 family protein</fullName>
    </recommendedName>
</protein>
<organism evidence="3 4">
    <name type="scientific">Streptomyces thermolineatus</name>
    <dbReference type="NCBI Taxonomy" id="44033"/>
    <lineage>
        <taxon>Bacteria</taxon>
        <taxon>Bacillati</taxon>
        <taxon>Actinomycetota</taxon>
        <taxon>Actinomycetes</taxon>
        <taxon>Kitasatosporales</taxon>
        <taxon>Streptomycetaceae</taxon>
        <taxon>Streptomyces</taxon>
    </lineage>
</organism>
<evidence type="ECO:0000313" key="3">
    <source>
        <dbReference type="EMBL" id="GAA2473882.1"/>
    </source>
</evidence>
<feature type="transmembrane region" description="Helical" evidence="2">
    <location>
        <begin position="207"/>
        <end position="225"/>
    </location>
</feature>
<evidence type="ECO:0000256" key="1">
    <source>
        <dbReference type="SAM" id="MobiDB-lite"/>
    </source>
</evidence>
<feature type="region of interest" description="Disordered" evidence="1">
    <location>
        <begin position="1"/>
        <end position="24"/>
    </location>
</feature>
<keyword evidence="2" id="KW-0472">Membrane</keyword>
<evidence type="ECO:0000313" key="4">
    <source>
        <dbReference type="Proteomes" id="UP001501358"/>
    </source>
</evidence>
<dbReference type="Proteomes" id="UP001501358">
    <property type="component" value="Unassembled WGS sequence"/>
</dbReference>
<gene>
    <name evidence="3" type="ORF">GCM10010406_07300</name>
</gene>
<evidence type="ECO:0000256" key="2">
    <source>
        <dbReference type="SAM" id="Phobius"/>
    </source>
</evidence>
<comment type="caution">
    <text evidence="3">The sequence shown here is derived from an EMBL/GenBank/DDBJ whole genome shotgun (WGS) entry which is preliminary data.</text>
</comment>
<feature type="transmembrane region" description="Helical" evidence="2">
    <location>
        <begin position="154"/>
        <end position="172"/>
    </location>
</feature>